<dbReference type="GeneID" id="23861718"/>
<evidence type="ECO:0000313" key="2">
    <source>
        <dbReference type="Proteomes" id="UP000002316"/>
    </source>
</evidence>
<dbReference type="Proteomes" id="UP000002316">
    <property type="component" value="Chromosome 5"/>
</dbReference>
<dbReference type="AlphaFoldDB" id="C9ZNH5"/>
<organism evidence="1 2">
    <name type="scientific">Trypanosoma brucei gambiense (strain MHOM/CI/86/DAL972)</name>
    <dbReference type="NCBI Taxonomy" id="679716"/>
    <lineage>
        <taxon>Eukaryota</taxon>
        <taxon>Discoba</taxon>
        <taxon>Euglenozoa</taxon>
        <taxon>Kinetoplastea</taxon>
        <taxon>Metakinetoplastina</taxon>
        <taxon>Trypanosomatida</taxon>
        <taxon>Trypanosomatidae</taxon>
        <taxon>Trypanosoma</taxon>
    </lineage>
</organism>
<dbReference type="EMBL" id="FN554968">
    <property type="protein sequence ID" value="CBH10953.1"/>
    <property type="molecule type" value="Genomic_DNA"/>
</dbReference>
<gene>
    <name evidence="1" type="ORF">TbgDal_V910</name>
</gene>
<accession>C9ZNH5</accession>
<name>C9ZNH5_TRYB9</name>
<sequence length="125" mass="14069">MRGVRSAFLSYVSPISEETNSLSPFAVFPTTLYRCDVNPTEQMVMVVCAGPLALGFLEQPCFSLSARKKHFPMPAVFAVSHQVILRSAFVLELCSTSRAIDKCYSQIRVFKDKGDIFFAERTFSW</sequence>
<evidence type="ECO:0000313" key="1">
    <source>
        <dbReference type="EMBL" id="CBH10953.1"/>
    </source>
</evidence>
<dbReference type="KEGG" id="tbg:TbgDal_V910"/>
<reference evidence="2" key="1">
    <citation type="journal article" date="2010" name="PLoS Negl. Trop. Dis.">
        <title>The genome sequence of Trypanosoma brucei gambiense, causative agent of chronic human african trypanosomiasis.</title>
        <authorList>
            <person name="Jackson A.P."/>
            <person name="Sanders M."/>
            <person name="Berry A."/>
            <person name="McQuillan J."/>
            <person name="Aslett M.A."/>
            <person name="Quail M.A."/>
            <person name="Chukualim B."/>
            <person name="Capewell P."/>
            <person name="MacLeod A."/>
            <person name="Melville S.E."/>
            <person name="Gibson W."/>
            <person name="Barry J.D."/>
            <person name="Berriman M."/>
            <person name="Hertz-Fowler C."/>
        </authorList>
    </citation>
    <scope>NUCLEOTIDE SEQUENCE [LARGE SCALE GENOMIC DNA]</scope>
    <source>
        <strain evidence="2">MHOM/CI/86/DAL972</strain>
    </source>
</reference>
<protein>
    <submittedName>
        <fullName evidence="1">Uncharacterized protein</fullName>
    </submittedName>
</protein>
<dbReference type="RefSeq" id="XP_011773240.1">
    <property type="nucleotide sequence ID" value="XM_011774938.1"/>
</dbReference>
<proteinExistence type="predicted"/>